<dbReference type="OrthoDB" id="2413771at2"/>
<feature type="transmembrane region" description="Helical" evidence="1">
    <location>
        <begin position="32"/>
        <end position="50"/>
    </location>
</feature>
<evidence type="ECO:0000313" key="2">
    <source>
        <dbReference type="EMBL" id="SUM57748.1"/>
    </source>
</evidence>
<dbReference type="RefSeq" id="WP_156962278.1">
    <property type="nucleotide sequence ID" value="NZ_JXWY01000100.1"/>
</dbReference>
<proteinExistence type="predicted"/>
<keyword evidence="1" id="KW-0472">Membrane</keyword>
<dbReference type="EMBL" id="UHDT01000001">
    <property type="protein sequence ID" value="SUM57748.1"/>
    <property type="molecule type" value="Genomic_DNA"/>
</dbReference>
<name>A0A380GX47_9STAP</name>
<dbReference type="Proteomes" id="UP000254100">
    <property type="component" value="Unassembled WGS sequence"/>
</dbReference>
<protein>
    <submittedName>
        <fullName evidence="2">Uncharacterized protein</fullName>
    </submittedName>
</protein>
<accession>A0A380GX47</accession>
<evidence type="ECO:0000256" key="1">
    <source>
        <dbReference type="SAM" id="Phobius"/>
    </source>
</evidence>
<sequence length="56" mass="6326">MMLYVKSKLLLLIAIIIFLSMFYFKTELGDSILRPLGYILAGLIAGKALGYKEKNE</sequence>
<keyword evidence="1" id="KW-1133">Transmembrane helix</keyword>
<dbReference type="AlphaFoldDB" id="A0A380GX47"/>
<feature type="transmembrane region" description="Helical" evidence="1">
    <location>
        <begin position="9"/>
        <end position="26"/>
    </location>
</feature>
<reference evidence="2 3" key="1">
    <citation type="submission" date="2018-06" db="EMBL/GenBank/DDBJ databases">
        <authorList>
            <consortium name="Pathogen Informatics"/>
            <person name="Doyle S."/>
        </authorList>
    </citation>
    <scope>NUCLEOTIDE SEQUENCE [LARGE SCALE GENOMIC DNA]</scope>
    <source>
        <strain evidence="2 3">NCTC13832</strain>
    </source>
</reference>
<evidence type="ECO:0000313" key="3">
    <source>
        <dbReference type="Proteomes" id="UP000254100"/>
    </source>
</evidence>
<gene>
    <name evidence="2" type="ORF">NCTC13832_01436</name>
</gene>
<organism evidence="2 3">
    <name type="scientific">Staphylococcus microti</name>
    <dbReference type="NCBI Taxonomy" id="569857"/>
    <lineage>
        <taxon>Bacteria</taxon>
        <taxon>Bacillati</taxon>
        <taxon>Bacillota</taxon>
        <taxon>Bacilli</taxon>
        <taxon>Bacillales</taxon>
        <taxon>Staphylococcaceae</taxon>
        <taxon>Staphylococcus</taxon>
    </lineage>
</organism>
<keyword evidence="1" id="KW-0812">Transmembrane</keyword>